<evidence type="ECO:0000256" key="1">
    <source>
        <dbReference type="SAM" id="Coils"/>
    </source>
</evidence>
<gene>
    <name evidence="2" type="ORF">NS331_21205</name>
</gene>
<comment type="caution">
    <text evidence="2">The sequence shown here is derived from an EMBL/GenBank/DDBJ whole genome shotgun (WGS) entry which is preliminary data.</text>
</comment>
<reference evidence="2 3" key="1">
    <citation type="journal article" date="2016" name="Front. Microbiol.">
        <title>Genomic Resource of Rice Seed Associated Bacteria.</title>
        <authorList>
            <person name="Midha S."/>
            <person name="Bansal K."/>
            <person name="Sharma S."/>
            <person name="Kumar N."/>
            <person name="Patil P.P."/>
            <person name="Chaudhry V."/>
            <person name="Patil P.B."/>
        </authorList>
    </citation>
    <scope>NUCLEOTIDE SEQUENCE [LARGE SCALE GENOMIC DNA]</scope>
    <source>
        <strain evidence="2 3">NS331</strain>
    </source>
</reference>
<proteinExistence type="predicted"/>
<sequence length="236" mass="26770">MVHVLRLSIGGISMVRGRHNALKVLAEVDGKLDDAALELKRAEEDKELAQREVDNDFPLLHEQATIALWSSLEALVRSFAAKWLENTPQAWTSEAIKKLRVRVGEYESLEPTDRCLWIVDLLDQEVGGPLRNGVTRFESLLEPFGLSGALEQDHQRTLFELSQVRHALVHRSGIADRRLVDACPWLGLKPGDNLNVSHAMWRKYQDAVSHYVLEIIQRVRVHYGLGRYEVKPSPPS</sequence>
<feature type="coiled-coil region" evidence="1">
    <location>
        <begin position="25"/>
        <end position="52"/>
    </location>
</feature>
<dbReference type="Proteomes" id="UP000072741">
    <property type="component" value="Unassembled WGS sequence"/>
</dbReference>
<dbReference type="AlphaFoldDB" id="A0A147GNH6"/>
<evidence type="ECO:0008006" key="4">
    <source>
        <dbReference type="Google" id="ProtNLM"/>
    </source>
</evidence>
<keyword evidence="3" id="KW-1185">Reference proteome</keyword>
<protein>
    <recommendedName>
        <fullName evidence="4">RiboL-PSP-HEPN domain-containing protein</fullName>
    </recommendedName>
</protein>
<accession>A0A147GNH6</accession>
<evidence type="ECO:0000313" key="3">
    <source>
        <dbReference type="Proteomes" id="UP000072741"/>
    </source>
</evidence>
<dbReference type="EMBL" id="LDSL01000149">
    <property type="protein sequence ID" value="KTT15277.1"/>
    <property type="molecule type" value="Genomic_DNA"/>
</dbReference>
<evidence type="ECO:0000313" key="2">
    <source>
        <dbReference type="EMBL" id="KTT15277.1"/>
    </source>
</evidence>
<organism evidence="2 3">
    <name type="scientific">Pseudacidovorax intermedius</name>
    <dbReference type="NCBI Taxonomy" id="433924"/>
    <lineage>
        <taxon>Bacteria</taxon>
        <taxon>Pseudomonadati</taxon>
        <taxon>Pseudomonadota</taxon>
        <taxon>Betaproteobacteria</taxon>
        <taxon>Burkholderiales</taxon>
        <taxon>Comamonadaceae</taxon>
        <taxon>Pseudacidovorax</taxon>
    </lineage>
</organism>
<name>A0A147GNH6_9BURK</name>
<keyword evidence="1" id="KW-0175">Coiled coil</keyword>